<name>A0A545VA55_9HYPO</name>
<keyword evidence="2" id="KW-0732">Signal</keyword>
<evidence type="ECO:0000313" key="4">
    <source>
        <dbReference type="EMBL" id="TQV98616.1"/>
    </source>
</evidence>
<reference evidence="4 5" key="1">
    <citation type="journal article" date="2019" name="Appl. Microbiol. Biotechnol.">
        <title>Genome sequence of Isaria javanica and comparative genome analysis insights into family S53 peptidase evolution in fungal entomopathogens.</title>
        <authorList>
            <person name="Lin R."/>
            <person name="Zhang X."/>
            <person name="Xin B."/>
            <person name="Zou M."/>
            <person name="Gao Y."/>
            <person name="Qin F."/>
            <person name="Hu Q."/>
            <person name="Xie B."/>
            <person name="Cheng X."/>
        </authorList>
    </citation>
    <scope>NUCLEOTIDE SEQUENCE [LARGE SCALE GENOMIC DNA]</scope>
    <source>
        <strain evidence="4 5">IJ1G</strain>
    </source>
</reference>
<evidence type="ECO:0000256" key="2">
    <source>
        <dbReference type="SAM" id="SignalP"/>
    </source>
</evidence>
<gene>
    <name evidence="4" type="ORF">IF1G_02696</name>
</gene>
<protein>
    <recommendedName>
        <fullName evidence="3">DUF7492 domain-containing protein</fullName>
    </recommendedName>
</protein>
<dbReference type="AlphaFoldDB" id="A0A545VA55"/>
<dbReference type="Pfam" id="PF24320">
    <property type="entry name" value="DUF7492"/>
    <property type="match status" value="1"/>
</dbReference>
<feature type="region of interest" description="Disordered" evidence="1">
    <location>
        <begin position="397"/>
        <end position="469"/>
    </location>
</feature>
<feature type="domain" description="DUF7492" evidence="3">
    <location>
        <begin position="24"/>
        <end position="244"/>
    </location>
</feature>
<dbReference type="Proteomes" id="UP000315783">
    <property type="component" value="Unassembled WGS sequence"/>
</dbReference>
<dbReference type="EMBL" id="SPUK01000003">
    <property type="protein sequence ID" value="TQV98616.1"/>
    <property type="molecule type" value="Genomic_DNA"/>
</dbReference>
<feature type="region of interest" description="Disordered" evidence="1">
    <location>
        <begin position="324"/>
        <end position="377"/>
    </location>
</feature>
<evidence type="ECO:0000259" key="3">
    <source>
        <dbReference type="Pfam" id="PF24320"/>
    </source>
</evidence>
<evidence type="ECO:0000256" key="1">
    <source>
        <dbReference type="SAM" id="MobiDB-lite"/>
    </source>
</evidence>
<keyword evidence="5" id="KW-1185">Reference proteome</keyword>
<feature type="chain" id="PRO_5022148480" description="DUF7492 domain-containing protein" evidence="2">
    <location>
        <begin position="26"/>
        <end position="469"/>
    </location>
</feature>
<dbReference type="InterPro" id="IPR055915">
    <property type="entry name" value="DUF7492"/>
</dbReference>
<dbReference type="OrthoDB" id="64281at2759"/>
<proteinExistence type="predicted"/>
<feature type="compositionally biased region" description="Low complexity" evidence="1">
    <location>
        <begin position="349"/>
        <end position="377"/>
    </location>
</feature>
<feature type="signal peptide" evidence="2">
    <location>
        <begin position="1"/>
        <end position="25"/>
    </location>
</feature>
<comment type="caution">
    <text evidence="4">The sequence shown here is derived from an EMBL/GenBank/DDBJ whole genome shotgun (WGS) entry which is preliminary data.</text>
</comment>
<organism evidence="4 5">
    <name type="scientific">Cordyceps javanica</name>
    <dbReference type="NCBI Taxonomy" id="43265"/>
    <lineage>
        <taxon>Eukaryota</taxon>
        <taxon>Fungi</taxon>
        <taxon>Dikarya</taxon>
        <taxon>Ascomycota</taxon>
        <taxon>Pezizomycotina</taxon>
        <taxon>Sordariomycetes</taxon>
        <taxon>Hypocreomycetidae</taxon>
        <taxon>Hypocreales</taxon>
        <taxon>Cordycipitaceae</taxon>
        <taxon>Cordyceps</taxon>
    </lineage>
</organism>
<dbReference type="PROSITE" id="PS51257">
    <property type="entry name" value="PROKAR_LIPOPROTEIN"/>
    <property type="match status" value="1"/>
</dbReference>
<accession>A0A545VA55</accession>
<evidence type="ECO:0000313" key="5">
    <source>
        <dbReference type="Proteomes" id="UP000315783"/>
    </source>
</evidence>
<sequence>MRPQASSSSSTALLAAASLATLACAHSWVEEVYRIAPSGALVGDIGYPRGWVARTSTDPVWKDAIPQNLLPPAGQSAYSGDEIINKYDFSESPAFPMLQAAPGDHVALIHLENGHTSLPQNQPKKPRNRGTIFIYGTADPKPKERLFDVHLAWNRAGTGGDKRGRLLATRNYDDGQCYQPNPGEISNERAKALAADGASHDRELRCQSDIQLPDDLKSGSTYTLYWYWDWPDLDAAHIDINATKNGIFPWAGTFMRGETDPHGFPMAAIAKNESYSSAVDIKIVDRAKLPGGAAAKAAGDGSGWQPGDIYTQAIKAQMTGNFQVDIDGNQAPGGGGGGNSKHTQAGEMSSALSLPPTAAPTTTPTDGPGDGSGAVTVTKTVTVPPTTVFSTVYVTNSAANSSPTGPTPPAVYATSMHPSSSSPTAPADGCDSASQRPTDAAQRRDLDPMITLPVLGRAARRNWQFGQQE</sequence>